<name>A0A081AQM7_PHYNI</name>
<reference evidence="2 3" key="1">
    <citation type="submission" date="2013-11" db="EMBL/GenBank/DDBJ databases">
        <title>The Genome Sequence of Phytophthora parasitica P1976.</title>
        <authorList>
            <consortium name="The Broad Institute Genomics Platform"/>
            <person name="Russ C."/>
            <person name="Tyler B."/>
            <person name="Panabieres F."/>
            <person name="Shan W."/>
            <person name="Tripathy S."/>
            <person name="Grunwald N."/>
            <person name="Machado M."/>
            <person name="Johnson C.S."/>
            <person name="Walker B."/>
            <person name="Young S."/>
            <person name="Zeng Q."/>
            <person name="Gargeya S."/>
            <person name="Fitzgerald M."/>
            <person name="Haas B."/>
            <person name="Abouelleil A."/>
            <person name="Allen A.W."/>
            <person name="Alvarado L."/>
            <person name="Arachchi H.M."/>
            <person name="Berlin A.M."/>
            <person name="Chapman S.B."/>
            <person name="Gainer-Dewar J."/>
            <person name="Goldberg J."/>
            <person name="Griggs A."/>
            <person name="Gujja S."/>
            <person name="Hansen M."/>
            <person name="Howarth C."/>
            <person name="Imamovic A."/>
            <person name="Ireland A."/>
            <person name="Larimer J."/>
            <person name="McCowan C."/>
            <person name="Murphy C."/>
            <person name="Pearson M."/>
            <person name="Poon T.W."/>
            <person name="Priest M."/>
            <person name="Roberts A."/>
            <person name="Saif S."/>
            <person name="Shea T."/>
            <person name="Sisk P."/>
            <person name="Sykes S."/>
            <person name="Wortman J."/>
            <person name="Nusbaum C."/>
            <person name="Birren B."/>
        </authorList>
    </citation>
    <scope>NUCLEOTIDE SEQUENCE [LARGE SCALE GENOMIC DNA]</scope>
    <source>
        <strain evidence="2 3">P1976</strain>
    </source>
</reference>
<evidence type="ECO:0000313" key="2">
    <source>
        <dbReference type="EMBL" id="ETO81188.1"/>
    </source>
</evidence>
<dbReference type="EMBL" id="ANJA01000893">
    <property type="protein sequence ID" value="ETO81188.1"/>
    <property type="molecule type" value="Genomic_DNA"/>
</dbReference>
<accession>A0A081AQM7</accession>
<feature type="compositionally biased region" description="Basic and acidic residues" evidence="1">
    <location>
        <begin position="1"/>
        <end position="18"/>
    </location>
</feature>
<proteinExistence type="predicted"/>
<organism evidence="2 3">
    <name type="scientific">Phytophthora nicotianae P1976</name>
    <dbReference type="NCBI Taxonomy" id="1317066"/>
    <lineage>
        <taxon>Eukaryota</taxon>
        <taxon>Sar</taxon>
        <taxon>Stramenopiles</taxon>
        <taxon>Oomycota</taxon>
        <taxon>Peronosporomycetes</taxon>
        <taxon>Peronosporales</taxon>
        <taxon>Peronosporaceae</taxon>
        <taxon>Phytophthora</taxon>
    </lineage>
</organism>
<gene>
    <name evidence="2" type="ORF">F444_04443</name>
</gene>
<feature type="region of interest" description="Disordered" evidence="1">
    <location>
        <begin position="1"/>
        <end position="43"/>
    </location>
</feature>
<dbReference type="Proteomes" id="UP000028582">
    <property type="component" value="Unassembled WGS sequence"/>
</dbReference>
<sequence>MANMDDYSRAKNQAKESGETTEAALGVNNNSENDDDDLTGTRDDVDAALNRANSACEPARTPAAAETDSLYHLFDGDGSDIDESTSELTSNLPVFPNVASAISSSRFHGLLGTVAQTTASVAVESRRHISAVFDISLGELQRFVNDTLNDETEPHRSEPFGNVRPTEVIALLENELENVCEWSPLPPQPPPNNVSPSPPLRSSWHRGDAVLKTALTGKPATLIGGRTLASFLMRLQHAINEKRFTSLDLLVIDEVSMMTKVE</sequence>
<evidence type="ECO:0000256" key="1">
    <source>
        <dbReference type="SAM" id="MobiDB-lite"/>
    </source>
</evidence>
<evidence type="ECO:0008006" key="4">
    <source>
        <dbReference type="Google" id="ProtNLM"/>
    </source>
</evidence>
<dbReference type="AlphaFoldDB" id="A0A081AQM7"/>
<dbReference type="OrthoDB" id="146338at2759"/>
<protein>
    <recommendedName>
        <fullName evidence="4">DNA helicase</fullName>
    </recommendedName>
</protein>
<evidence type="ECO:0000313" key="3">
    <source>
        <dbReference type="Proteomes" id="UP000028582"/>
    </source>
</evidence>
<comment type="caution">
    <text evidence="2">The sequence shown here is derived from an EMBL/GenBank/DDBJ whole genome shotgun (WGS) entry which is preliminary data.</text>
</comment>